<dbReference type="InterPro" id="IPR013517">
    <property type="entry name" value="FG-GAP"/>
</dbReference>
<dbReference type="PANTHER" id="PTHR21419">
    <property type="match status" value="1"/>
</dbReference>
<evidence type="ECO:0000256" key="3">
    <source>
        <dbReference type="ARBA" id="ARBA00022729"/>
    </source>
</evidence>
<dbReference type="InterPro" id="IPR057420">
    <property type="entry name" value="Beta-prop_CGLA"/>
</dbReference>
<dbReference type="Gene3D" id="2.40.10.480">
    <property type="match status" value="1"/>
</dbReference>
<accession>A0A2N3G7F4</accession>
<feature type="region of interest" description="Disordered" evidence="6">
    <location>
        <begin position="463"/>
        <end position="485"/>
    </location>
</feature>
<dbReference type="Pfam" id="PF18986">
    <property type="entry name" value="DUF5719"/>
    <property type="match status" value="1"/>
</dbReference>
<feature type="chain" id="PRO_5014703944" description="Lambda-carrageenase beta-propeller domain-containing protein" evidence="7">
    <location>
        <begin position="22"/>
        <end position="907"/>
    </location>
</feature>
<reference evidence="9 10" key="1">
    <citation type="journal article" date="2017" name="ISME J.">
        <title>Potential for microbial H2 and metal transformations associated with novel bacteria and archaea in deep terrestrial subsurface sediments.</title>
        <authorList>
            <person name="Hernsdorf A.W."/>
            <person name="Amano Y."/>
            <person name="Miyakawa K."/>
            <person name="Ise K."/>
            <person name="Suzuki Y."/>
            <person name="Anantharaman K."/>
            <person name="Probst A."/>
            <person name="Burstein D."/>
            <person name="Thomas B.C."/>
            <person name="Banfield J.F."/>
        </authorList>
    </citation>
    <scope>NUCLEOTIDE SEQUENCE [LARGE SCALE GENOMIC DNA]</scope>
    <source>
        <strain evidence="9">HGW-Actinobacteria-3</strain>
    </source>
</reference>
<feature type="compositionally biased region" description="Pro residues" evidence="6">
    <location>
        <begin position="473"/>
        <end position="485"/>
    </location>
</feature>
<dbReference type="Proteomes" id="UP000233654">
    <property type="component" value="Unassembled WGS sequence"/>
</dbReference>
<dbReference type="Gene3D" id="2.60.290.11">
    <property type="entry name" value="TM1070-like"/>
    <property type="match status" value="4"/>
</dbReference>
<evidence type="ECO:0000256" key="2">
    <source>
        <dbReference type="ARBA" id="ARBA00022692"/>
    </source>
</evidence>
<comment type="caution">
    <text evidence="9">The sequence shown here is derived from an EMBL/GenBank/DDBJ whole genome shotgun (WGS) entry which is preliminary data.</text>
</comment>
<keyword evidence="5" id="KW-0472">Membrane</keyword>
<evidence type="ECO:0000256" key="6">
    <source>
        <dbReference type="SAM" id="MobiDB-lite"/>
    </source>
</evidence>
<keyword evidence="2" id="KW-0812">Transmembrane</keyword>
<protein>
    <recommendedName>
        <fullName evidence="8">Lambda-carrageenase beta-propeller domain-containing protein</fullName>
    </recommendedName>
</protein>
<dbReference type="AlphaFoldDB" id="A0A2N3G7F4"/>
<sequence length="907" mass="96563">MAWTLALALASLMTVIPGAPAAEMDRPIKAQVDVQSAFNDAKLSVADIDGDGQDEILAGNMNGHLYCFTAKGQVKWAFHAGASIRGGAACYDVDGDKKKEIFFGDMAGRVWGLNSSGGVLSQWGWPKQTPNTGGFVSVYCTPAIGDVNGDGAPDIVVGAYGHYVYAWSYSGGLLPGWPYDTKDTIWSSPALADIDRDGLKEIIIGGDCTGGSGWPYPSGGLLWVFNGDGSVQPGFPKCTPEVIWSSPACADIDNDGYYEIVVGTGHYYTAMGRLSSEGFRVYAWNHDGSDCAGFPVATLGCTMSSPAIGDIDGDGIKEIAIASYPVAGKGTDSIMLIKGNGQKMWEIAGLPGPNRASPALGDVNGDGNSEVIIGSGSEMFAWDARGNRVWHHPDTDKYPTMSGLDSMVITSPVVGDFDRDGRIEVALGTGGESGGGSFYVFDCGPKKSGATGDLLWPQFRKNAEHTGNIPTGNEPPPPPPPPPPANFHEYILLMNPGSVAANATVELMNEKGEKKSVRMKVAASSRATAMINRSMSGCGVSARVISDAPVIAERAMYFNFQNKWKGGTDSAGATAPSKTWYLAEGYTADNFDEYVLVQNPQKNTVTVNMAFMREKNTPVYASFSVQPESRFTLNVKDVPGLMGASVSTMVNATGDVICERSMYFDYNGFVGGHNAMGVTAPQLNWYLAEGYTAQSYDTYVLVQNPGTKPANVTATMLRKDGFTREMSFAIPAQSRKTIIVDEVPGFEAAEVSTQITSNVGVIAERAMYFNADGRTGGHDAAGVSEPAKTWYLAEGFTGGSFDEYVLIMNPGDAAAVVKTTFMPAKGSPTSRMDALKPHSRFTIHVDEQPGLDNAEVSTCVEVQGAGQVIAERAMYFVYNGVWSDGHDAAGVKEASKEWYFAEGYTGM</sequence>
<dbReference type="InterPro" id="IPR028994">
    <property type="entry name" value="Integrin_alpha_N"/>
</dbReference>
<evidence type="ECO:0000256" key="1">
    <source>
        <dbReference type="ARBA" id="ARBA00004167"/>
    </source>
</evidence>
<dbReference type="Pfam" id="PF25292">
    <property type="entry name" value="Beta-prop_CGLA"/>
    <property type="match status" value="1"/>
</dbReference>
<feature type="signal peptide" evidence="7">
    <location>
        <begin position="1"/>
        <end position="21"/>
    </location>
</feature>
<comment type="subcellular location">
    <subcellularLocation>
        <location evidence="1">Membrane</location>
        <topology evidence="1">Single-pass membrane protein</topology>
    </subcellularLocation>
</comment>
<dbReference type="PANTHER" id="PTHR21419:SF23">
    <property type="entry name" value="PROTEIN DEFECTIVE IN EXINE FORMATION 1"/>
    <property type="match status" value="1"/>
</dbReference>
<dbReference type="InterPro" id="IPR043777">
    <property type="entry name" value="DUF5719"/>
</dbReference>
<keyword evidence="3 7" id="KW-0732">Signal</keyword>
<evidence type="ECO:0000313" key="9">
    <source>
        <dbReference type="EMBL" id="PKQ28646.1"/>
    </source>
</evidence>
<keyword evidence="4" id="KW-1133">Transmembrane helix</keyword>
<dbReference type="InterPro" id="IPR036698">
    <property type="entry name" value="TM1070-like_sf"/>
</dbReference>
<organism evidence="9 10">
    <name type="scientific">Candidatus Anoxymicrobium japonicum</name>
    <dbReference type="NCBI Taxonomy" id="2013648"/>
    <lineage>
        <taxon>Bacteria</taxon>
        <taxon>Bacillati</taxon>
        <taxon>Actinomycetota</taxon>
        <taxon>Candidatus Geothermincolia</taxon>
        <taxon>Candidatus Geothermincolales</taxon>
        <taxon>Candidatus Anoxymicrobiaceae</taxon>
        <taxon>Candidatus Anoxymicrobium</taxon>
    </lineage>
</organism>
<evidence type="ECO:0000256" key="5">
    <source>
        <dbReference type="ARBA" id="ARBA00023136"/>
    </source>
</evidence>
<dbReference type="GO" id="GO:0016020">
    <property type="term" value="C:membrane"/>
    <property type="evidence" value="ECO:0007669"/>
    <property type="project" value="UniProtKB-SubCell"/>
</dbReference>
<dbReference type="Pfam" id="PF13517">
    <property type="entry name" value="FG-GAP_3"/>
    <property type="match status" value="2"/>
</dbReference>
<proteinExistence type="predicted"/>
<feature type="domain" description="Lambda-carrageenase beta-propeller" evidence="8">
    <location>
        <begin position="38"/>
        <end position="80"/>
    </location>
</feature>
<dbReference type="InterPro" id="IPR045232">
    <property type="entry name" value="FAM234"/>
</dbReference>
<dbReference type="SUPFAM" id="SSF69318">
    <property type="entry name" value="Integrin alpha N-terminal domain"/>
    <property type="match status" value="2"/>
</dbReference>
<gene>
    <name evidence="9" type="ORF">CVT63_01665</name>
</gene>
<evidence type="ECO:0000259" key="8">
    <source>
        <dbReference type="Pfam" id="PF25292"/>
    </source>
</evidence>
<evidence type="ECO:0000313" key="10">
    <source>
        <dbReference type="Proteomes" id="UP000233654"/>
    </source>
</evidence>
<dbReference type="Gene3D" id="2.130.10.130">
    <property type="entry name" value="Integrin alpha, N-terminal"/>
    <property type="match status" value="3"/>
</dbReference>
<evidence type="ECO:0000256" key="7">
    <source>
        <dbReference type="SAM" id="SignalP"/>
    </source>
</evidence>
<evidence type="ECO:0000256" key="4">
    <source>
        <dbReference type="ARBA" id="ARBA00022989"/>
    </source>
</evidence>
<name>A0A2N3G7F4_9ACTN</name>
<dbReference type="EMBL" id="PHEX01000009">
    <property type="protein sequence ID" value="PKQ28646.1"/>
    <property type="molecule type" value="Genomic_DNA"/>
</dbReference>